<feature type="region of interest" description="Disordered" evidence="1">
    <location>
        <begin position="1671"/>
        <end position="1712"/>
    </location>
</feature>
<protein>
    <submittedName>
        <fullName evidence="2">Uncharacterized protein</fullName>
    </submittedName>
</protein>
<feature type="region of interest" description="Disordered" evidence="1">
    <location>
        <begin position="2434"/>
        <end position="2458"/>
    </location>
</feature>
<keyword evidence="3" id="KW-1185">Reference proteome</keyword>
<gene>
    <name evidence="2" type="ORF">BN9_013680</name>
</gene>
<dbReference type="InterPro" id="IPR033228">
    <property type="entry name" value="SZT2"/>
</dbReference>
<feature type="region of interest" description="Disordered" evidence="1">
    <location>
        <begin position="2302"/>
        <end position="2337"/>
    </location>
</feature>
<evidence type="ECO:0000256" key="1">
    <source>
        <dbReference type="SAM" id="MobiDB-lite"/>
    </source>
</evidence>
<dbReference type="OrthoDB" id="43547at2759"/>
<dbReference type="GO" id="GO:0005777">
    <property type="term" value="C:peroxisome"/>
    <property type="evidence" value="ECO:0007669"/>
    <property type="project" value="InterPro"/>
</dbReference>
<dbReference type="PANTHER" id="PTHR14918">
    <property type="entry name" value="KICSTOR COMPLEX PROTEIN SZT2"/>
    <property type="match status" value="1"/>
</dbReference>
<name>A0A024G1E1_9STRA</name>
<accession>A0A024G1E1</accession>
<reference evidence="2 3" key="1">
    <citation type="submission" date="2012-05" db="EMBL/GenBank/DDBJ databases">
        <title>Recombination and specialization in a pathogen metapopulation.</title>
        <authorList>
            <person name="Gardiner A."/>
            <person name="Kemen E."/>
            <person name="Schultz-Larsen T."/>
            <person name="MacLean D."/>
            <person name="Van Oosterhout C."/>
            <person name="Jones J.D.G."/>
        </authorList>
    </citation>
    <scope>NUCLEOTIDE SEQUENCE [LARGE SCALE GENOMIC DNA]</scope>
    <source>
        <strain evidence="2 3">Ac Nc2</strain>
    </source>
</reference>
<feature type="compositionally biased region" description="Polar residues" evidence="1">
    <location>
        <begin position="1493"/>
        <end position="1505"/>
    </location>
</feature>
<dbReference type="Proteomes" id="UP000053237">
    <property type="component" value="Unassembled WGS sequence"/>
</dbReference>
<feature type="region of interest" description="Disordered" evidence="1">
    <location>
        <begin position="1872"/>
        <end position="1905"/>
    </location>
</feature>
<feature type="compositionally biased region" description="Polar residues" evidence="1">
    <location>
        <begin position="2302"/>
        <end position="2333"/>
    </location>
</feature>
<evidence type="ECO:0000313" key="2">
    <source>
        <dbReference type="EMBL" id="CCI40584.1"/>
    </source>
</evidence>
<dbReference type="InParanoid" id="A0A024G1E1"/>
<feature type="compositionally biased region" description="Basic and acidic residues" evidence="1">
    <location>
        <begin position="1881"/>
        <end position="1896"/>
    </location>
</feature>
<feature type="compositionally biased region" description="Polar residues" evidence="1">
    <location>
        <begin position="1687"/>
        <end position="1705"/>
    </location>
</feature>
<dbReference type="PANTHER" id="PTHR14918:SF3">
    <property type="entry name" value="KICSTOR COMPLEX PROTEIN SZT2"/>
    <property type="match status" value="1"/>
</dbReference>
<feature type="region of interest" description="Disordered" evidence="1">
    <location>
        <begin position="2815"/>
        <end position="2837"/>
    </location>
</feature>
<dbReference type="EMBL" id="CAIX01000010">
    <property type="protein sequence ID" value="CCI40584.1"/>
    <property type="molecule type" value="Genomic_DNA"/>
</dbReference>
<comment type="caution">
    <text evidence="2">The sequence shown here is derived from an EMBL/GenBank/DDBJ whole genome shotgun (WGS) entry which is preliminary data.</text>
</comment>
<feature type="region of interest" description="Disordered" evidence="1">
    <location>
        <begin position="1202"/>
        <end position="1224"/>
    </location>
</feature>
<organism evidence="2 3">
    <name type="scientific">Albugo candida</name>
    <dbReference type="NCBI Taxonomy" id="65357"/>
    <lineage>
        <taxon>Eukaryota</taxon>
        <taxon>Sar</taxon>
        <taxon>Stramenopiles</taxon>
        <taxon>Oomycota</taxon>
        <taxon>Peronosporomycetes</taxon>
        <taxon>Albuginales</taxon>
        <taxon>Albuginaceae</taxon>
        <taxon>Albugo</taxon>
    </lineage>
</organism>
<feature type="region of interest" description="Disordered" evidence="1">
    <location>
        <begin position="1475"/>
        <end position="1512"/>
    </location>
</feature>
<dbReference type="STRING" id="65357.A0A024G1E1"/>
<evidence type="ECO:0000313" key="3">
    <source>
        <dbReference type="Proteomes" id="UP000053237"/>
    </source>
</evidence>
<proteinExistence type="predicted"/>
<feature type="compositionally biased region" description="Basic and acidic residues" evidence="1">
    <location>
        <begin position="1475"/>
        <end position="1490"/>
    </location>
</feature>
<sequence>MDLSPSGRVNSVRELVFISEDTNGADTTNLSLWHAQMLFNQLCATKESLNSNLEIVEADDERVEEALMTSESDSDWKHVRTQINKRRTMWNRKRQKEKTEEVWKIAAISYSDDSNMRNDTDKNSTCYLDVIEKERVDQTTILNDELKRNSCNELISFTSESKVSIIYEQYRCVFCLDFSPSTFSVDPSTGKVFSDSICEVIEIFLRNLTTKMIIGDLNFQPEIHLSLLVQGAVPESLYVLVQGFALTTNNPHYLLDIIRDRLKLIENFWASKMRNDVGCKHGSRLGLKVTENLASRQTTTTSLSQMLRNAVYALNSLPMAASSFLVIITDGVVDQFDAYSYDGLLMQLVRHDINCHFIQLGGSIASDQCFGYVSDTDFLRFLAKATGGRYWTLDMLSQANSQSGDSMVSKRHSSSLMCVSEIQDACFIRKSSLWGLSDPDFQIRRSHYMLSSDAKFLIPLKSYQLWREKVHDYRIVVDIDRIIEVRTREGFKISKILPFDRNDAESHDQSATNSHGTDSTRYLVFVLQWKQDVWIEYVVSITKEVSHLEQRMATTVPFSSDEWYVVINIIAQVDFLQAFESCKNKTLGLRDSNNSAIKNEVVVSGTPLSLHQFIRNVQDVDRVLLHLVTATASSYTTKTKQEGERSYHGFGSPSDMMPSRPHPVFKIIGNLAPVLWHRWFAVDRFEILQIIPNDIFIKRIYGSHAFTKIGTAAELDNTHHFGRKWAADPSTSDQNYIRRKESGPFKGSTPVPELNINEIFQLLGTTQVNDRIVSVITKWSTQRISQDLFLKFLQPLPHRAFRFRTLHNEYLRVAQDDRLCGNASHIETNKHLHCKHLRRKRPEQPFCIIRIERKNHVLTAFHVAFFSAGSSLRKQAVSSLKQVIMAEVNDAHSSVLAWHPSFQKIASSPTSGSVTSSAAITKTAIACHRMISRLTAGFDILALYNEERAKKIGHETCLPLEKQSGLANSSCCGGSDIAFRETFGSYMWHINWRWKFTNSTELVKMMKQIHKSRIAAGFWVLDWHLHQRKNNTSHGRSNITKNYSYAASDLGGRYQKYRGSAMNLNNHDVNPLMWSKHRYRTTSFNVESVTFGREILLEDKNGRDQCILLQYGMLRISETRLITSFWMEPHHGLMRPITQDDLCRDIYSHSDHAVGHERPMQKHKGMSSLSVRAPIGAQNEATNGKVIGGPLGEGKEVTVATNSSEAKPQTNVDAADKSSNVSGMKSQIPKQQVIKSSLDTGQLYLCENDLLQLITAFLFHCDRQVVASHHTFLTLRQAFKSVDALPPPTPEHRKIVGAENSSSQAEGSVDRSNLLLPPFSTARLLCVSNRATDQFLMYLEHDNEKMKLEVDEKNGISTHENAPRKSQISSSNLHLYTMLEETLLSLSDFEVTWTDINGELVAKTFRAQDEKGLSVNRSERSIPLWITSHLSSSAFLEEWIPQYRLSQGRCFAKLINKHDILLSFLPSLEVMETHIKPDHSPKDASQRDISDWDNGSSAQSISNAADNEGNRASKLRNWNKARIHRLKKVLHDSTSSDDIVLYWQRRQSFREGYDISHNNRHSCQHGPQLSNHKENFLLAKDYKLCRKFSREIPYGADSHLLVQSMDGTSSTGFFQVAFYEVARNSLSHEPYQFDRRKIQKANDDLEEKPTIYSRVLPNLFTILDRVPKDGKSKRRDYKLSSEHRQRTLSMTSGDSRDGLQSSSARQFREKMKRAHEHNFSRGVYISLREGTLVQQSDLMQAISSCLQIPIDLDITVLHRTIQATSTRPELFHMQKTYQKKHMSTQWDELMNRFKESFIRILLSDNLFQSVHGTEYYVFGGNESVFGTKRVGNVSEDKVTEYEDDDGSGLCSLVANNMSNISQQCSIDISVSDNETEDGVEHDDLQAPINEKERSSDSADDQTGSWDAHATFRSDYSTCIRDGRHMRNRADLKLNKDVAVATSNLSMPFFLRFEYVEVDVTSMNKDYLQAESACDNKYCQKVEKPRPFFHRSHSTHSLIQPSFDENVAVANSTRALVDQKTLQYGSLSEVVEWFETSSCTRIALRLITLTLPNEQLFEQYSNRRENVSANATAQANASQKDATKRQEVFGALPVFQRQVIRKLRQQIKEWCGVEILSILRTTNCIAMPIARLVSKLVRNLPQNLMTKVTYPLRFTADVQESPETAQEIFLREFAKGNTYFDLLECNGLHFVVKKSSETSVASVSSETIEKAPDVSATYTIPYWAYFQVEKGFVHLYMHSPIDSEIHSGSTSAKESFNKLVELTRLHLGVQSVCKRVNQLLLLAQLHESRTCNVLLLSQPRVNAQRNTSGGPSFRSSFSTQGSHTGETTSSQHSNVELPRQRANTVSSDYMEDQYPSLEFDSFFWPGQFECPLQYSAFFKLHDRLAPNVALNMLCTSALEQFQVHNRRHLFVYRDRSGHVFYLKISVSETISEVKEGRTQSKLNRSNRKNSESTPNTSDFSYAGAVEPTMMKENGILLRVFGISDAGEEVTHELCRLLERKLDEATLLILMKLLGRNAKFQLSMADLSFLCPPMEEPYHVLSFGLPKDTQNTSALIHIFKKVLCYVPYVRYVSNSGTISSGRNCVIERRHGRTRSRKASEIFSSTLQSEAHISLQHEKPGNLFTKSETTHPAYLQPSELSEQAQALLVIGTADKISPVYWNYLKNQTFISKEETNDNLEAANDEMFVINLNPELRIAPPSFWKIGKGLILLKVKVCTRAKPNHSGGEEPEIDYLPHPLQGNDASQPSKGNQSTLILHMSLWARGNFDLREVDKHLKTVLQQAICDYFIQQSMRPLRESHHDTPSVYSAVILDTQKAKSTTLNEERNTESDNFSTDSDRRKSLMNVSSDLQSISTTKLRCRLPISADEIEFVVDEFAQLLDNILPTRFRPLVMSKLSSQKSYTIHSFDSTKQDVSLENGKRIFRIIPSSGGTGNDTGSVIPMSEKASSFTATLKKLAESDIFMDSTSEHTSRSPTGIEHQSGHESVDLFYYVLEFGSNEGFELLGYNISTSLIELLLLHSSRILTWSSLRRNLSCSLSMAMCGLLWASPTGTHVIQPKELYINGGTRFVTPVTPKKIAVDYIGFCRSVANFVGQVRIQPALIDASNFHLLESTSLGKYLREFGSMPNCTISSISSEFLDQSTAMSRPRTKSNMSRQSSGTTSCCPAIVGDLKRESSSQSLSQWSATSELPSPVRSIGLDYAGAPSPIKTTKATSLGLAENQLEVRHVSSTPLMRPRDTSIAANALMAARVRARGGALSGSFSVSHSSRQRPFSGITGIASSANAPSSFGIKKAAVPLKQGSPTNTSGTSVRSPIAIFEGSVSQGHTTPSGQIRHSSIVNSHMNSEEKTPSFHYRARSHTRPLPSTNSVKSHTTEYTKNLDEASWPTELKCVWGPQYRLKQCRRHGNDELKIRTESPAHSVKHIDPLQNTTERLDNQWADYEAQLSHYMTKLSLFNQLRLEMQNQEAFLDTYDSGKLPECDDEYQFLSMTSNETIESLMKTGHTLMQQRYQILLEDSDTWNRSDMTRKVVENQIESLQMALHFINLLSYKEEMIFGNDKIPISQLHKEQTIEQISNHEGPHVFEIRKRVTEDVNILQNHRAQVFRRDFFQHLSTFGFRHLQTVPLSTGSSIYSSASSGGIKGESDVFASECTPQYFYYAYPPTHDSHREATQLPSQDTPKSTSASLALVLLKVQQANQFLDLIAVILCESDLHRLAPGIPYTNESDLESSSGIGDLVSTAMNWIQSSLKIRMMMFDFNLHCLSDSLYRYINVGHKSGEVNCWQSTIPYQNIIPSVRSVINQFQRLSDQGRHECLLSEGTQNIASEAACTLHSTLMELPDRRLFPRNEKVNVEILLRYMASHSNRYGVSDLFHCGTPDTICCMSSSGAFTSLLSTNATENDDNSPQCGNVVDRMNTSSTNSGDSVIAFRGYALLMTSQNVDAKEINKGEHCLEALGKSWIQLFLIRSCPITRDSDHNVLPAEKAMEEAKQFVTEAFELAAQHYERDLLWTRLLYHGNVDLIRDIAATYDLPVEAFQQKVGAQELNDCLRLSACTCIDDIEPHLKDMFSITTVDWQRFFQHLHKMYDENELREYHFAEDNSSHLMLLCLDAGDLMIHLKLNLETDDSQLRCTQTQVDSNKQVVTPIQVEICQREESFDQSFTSSQRHAISKFVNLTVHWLWSILL</sequence>